<dbReference type="Gene3D" id="1.10.357.140">
    <property type="entry name" value="UbiA prenyltransferase"/>
    <property type="match status" value="1"/>
</dbReference>
<evidence type="ECO:0000256" key="1">
    <source>
        <dbReference type="ARBA" id="ARBA00004141"/>
    </source>
</evidence>
<dbReference type="CDD" id="cd13964">
    <property type="entry name" value="PT_UbiA_1"/>
    <property type="match status" value="1"/>
</dbReference>
<evidence type="ECO:0000256" key="4">
    <source>
        <dbReference type="ARBA" id="ARBA00023136"/>
    </source>
</evidence>
<keyword evidence="6" id="KW-0808">Transferase</keyword>
<evidence type="ECO:0000313" key="6">
    <source>
        <dbReference type="EMBL" id="MFB9575609.1"/>
    </source>
</evidence>
<name>A0ABV5RCR8_9ACTN</name>
<sequence length="286" mass="27730">MSAVARLVRAPAALTVPGDVLAGAAAAGVRRGPGTVGLAASSVCLYWAGMALNDYADRGLDAVERPERPIPSGEVSPGQALALATGLTAAGIGLAALGGGRAALPTAVSLAGVVWAYDLALKSTPAGPAAMATARGLDVLLGGAGSGRTRAALPAALTVAAHTFAVTVLSRREVSGASRAVPAATLAASGAVTAAAVAYGNRAAPAHRAVSRTLAAAYLSTCGLAQYSAARTPTAASVRRAVGAGIHAMMPLQAALAAAAGSTAVALPVAVALPLARRLARKVSPT</sequence>
<dbReference type="InterPro" id="IPR000537">
    <property type="entry name" value="UbiA_prenyltransferase"/>
</dbReference>
<comment type="subcellular location">
    <subcellularLocation>
        <location evidence="1">Membrane</location>
        <topology evidence="1">Multi-pass membrane protein</topology>
    </subcellularLocation>
</comment>
<organism evidence="6 7">
    <name type="scientific">Streptomyces yanii</name>
    <dbReference type="NCBI Taxonomy" id="78510"/>
    <lineage>
        <taxon>Bacteria</taxon>
        <taxon>Bacillati</taxon>
        <taxon>Actinomycetota</taxon>
        <taxon>Actinomycetes</taxon>
        <taxon>Kitasatosporales</taxon>
        <taxon>Streptomycetaceae</taxon>
        <taxon>Streptomyces</taxon>
    </lineage>
</organism>
<evidence type="ECO:0000256" key="2">
    <source>
        <dbReference type="ARBA" id="ARBA00022692"/>
    </source>
</evidence>
<keyword evidence="4 5" id="KW-0472">Membrane</keyword>
<protein>
    <submittedName>
        <fullName evidence="6">SCO3242 family prenyltransferase</fullName>
        <ecNumber evidence="6">2.5.1.-</ecNumber>
    </submittedName>
</protein>
<dbReference type="PANTHER" id="PTHR42723:SF1">
    <property type="entry name" value="CHLOROPHYLL SYNTHASE, CHLOROPLASTIC"/>
    <property type="match status" value="1"/>
</dbReference>
<dbReference type="Proteomes" id="UP001589710">
    <property type="component" value="Unassembled WGS sequence"/>
</dbReference>
<dbReference type="RefSeq" id="WP_345514192.1">
    <property type="nucleotide sequence ID" value="NZ_BAAAXD010000027.1"/>
</dbReference>
<proteinExistence type="predicted"/>
<dbReference type="EMBL" id="JBHMCG010000115">
    <property type="protein sequence ID" value="MFB9575609.1"/>
    <property type="molecule type" value="Genomic_DNA"/>
</dbReference>
<keyword evidence="3 5" id="KW-1133">Transmembrane helix</keyword>
<keyword evidence="2 5" id="KW-0812">Transmembrane</keyword>
<evidence type="ECO:0000256" key="3">
    <source>
        <dbReference type="ARBA" id="ARBA00022989"/>
    </source>
</evidence>
<dbReference type="NCBIfam" id="NF045897">
    <property type="entry name" value="SCO3242_trans"/>
    <property type="match status" value="1"/>
</dbReference>
<dbReference type="EC" id="2.5.1.-" evidence="6"/>
<dbReference type="PANTHER" id="PTHR42723">
    <property type="entry name" value="CHLOROPHYLL SYNTHASE"/>
    <property type="match status" value="1"/>
</dbReference>
<feature type="transmembrane region" description="Helical" evidence="5">
    <location>
        <begin position="254"/>
        <end position="276"/>
    </location>
</feature>
<dbReference type="Pfam" id="PF01040">
    <property type="entry name" value="UbiA"/>
    <property type="match status" value="1"/>
</dbReference>
<dbReference type="InterPro" id="IPR050475">
    <property type="entry name" value="Prenyltransferase_related"/>
</dbReference>
<evidence type="ECO:0000256" key="5">
    <source>
        <dbReference type="SAM" id="Phobius"/>
    </source>
</evidence>
<dbReference type="GO" id="GO:0016740">
    <property type="term" value="F:transferase activity"/>
    <property type="evidence" value="ECO:0007669"/>
    <property type="project" value="UniProtKB-KW"/>
</dbReference>
<reference evidence="6 7" key="1">
    <citation type="submission" date="2024-09" db="EMBL/GenBank/DDBJ databases">
        <authorList>
            <person name="Sun Q."/>
            <person name="Mori K."/>
        </authorList>
    </citation>
    <scope>NUCLEOTIDE SEQUENCE [LARGE SCALE GENOMIC DNA]</scope>
    <source>
        <strain evidence="6 7">JCM 3331</strain>
    </source>
</reference>
<keyword evidence="7" id="KW-1185">Reference proteome</keyword>
<accession>A0ABV5RCR8</accession>
<dbReference type="InterPro" id="IPR044878">
    <property type="entry name" value="UbiA_sf"/>
</dbReference>
<evidence type="ECO:0000313" key="7">
    <source>
        <dbReference type="Proteomes" id="UP001589710"/>
    </source>
</evidence>
<comment type="caution">
    <text evidence="6">The sequence shown here is derived from an EMBL/GenBank/DDBJ whole genome shotgun (WGS) entry which is preliminary data.</text>
</comment>
<gene>
    <name evidence="6" type="ORF">ACFFTL_25860</name>
</gene>